<evidence type="ECO:0000259" key="2">
    <source>
        <dbReference type="Pfam" id="PF07883"/>
    </source>
</evidence>
<dbReference type="PIRSF" id="PIRSF016602">
    <property type="entry name" value="CurC_prd"/>
    <property type="match status" value="1"/>
</dbReference>
<dbReference type="InterPro" id="IPR016672">
    <property type="entry name" value="Polyketide_Synth_CurC_prd"/>
</dbReference>
<dbReference type="AlphaFoldDB" id="A0A919JAG7"/>
<dbReference type="Proteomes" id="UP000598174">
    <property type="component" value="Unassembled WGS sequence"/>
</dbReference>
<proteinExistence type="predicted"/>
<feature type="region of interest" description="Disordered" evidence="1">
    <location>
        <begin position="120"/>
        <end position="140"/>
    </location>
</feature>
<dbReference type="CDD" id="cd06991">
    <property type="entry name" value="cupin_TcmJ-like"/>
    <property type="match status" value="1"/>
</dbReference>
<dbReference type="Pfam" id="PF07883">
    <property type="entry name" value="Cupin_2"/>
    <property type="match status" value="1"/>
</dbReference>
<evidence type="ECO:0000313" key="4">
    <source>
        <dbReference type="Proteomes" id="UP000598174"/>
    </source>
</evidence>
<dbReference type="SUPFAM" id="SSF51182">
    <property type="entry name" value="RmlC-like cupins"/>
    <property type="match status" value="1"/>
</dbReference>
<dbReference type="PANTHER" id="PTHR36114">
    <property type="entry name" value="16.7 KDA PROTEIN IN WHIE LOCUS"/>
    <property type="match status" value="1"/>
</dbReference>
<dbReference type="EMBL" id="BOMM01000080">
    <property type="protein sequence ID" value="GIE16252.1"/>
    <property type="molecule type" value="Genomic_DNA"/>
</dbReference>
<organism evidence="3 4">
    <name type="scientific">Paractinoplanes ferrugineus</name>
    <dbReference type="NCBI Taxonomy" id="113564"/>
    <lineage>
        <taxon>Bacteria</taxon>
        <taxon>Bacillati</taxon>
        <taxon>Actinomycetota</taxon>
        <taxon>Actinomycetes</taxon>
        <taxon>Micromonosporales</taxon>
        <taxon>Micromonosporaceae</taxon>
        <taxon>Paractinoplanes</taxon>
    </lineage>
</organism>
<protein>
    <submittedName>
        <fullName evidence="3">Cupin</fullName>
    </submittedName>
</protein>
<gene>
    <name evidence="3" type="ORF">Afe05nite_80920</name>
</gene>
<evidence type="ECO:0000313" key="3">
    <source>
        <dbReference type="EMBL" id="GIE16252.1"/>
    </source>
</evidence>
<dbReference type="InterPro" id="IPR013096">
    <property type="entry name" value="Cupin_2"/>
</dbReference>
<reference evidence="3" key="1">
    <citation type="submission" date="2021-01" db="EMBL/GenBank/DDBJ databases">
        <title>Whole genome shotgun sequence of Actinoplanes ferrugineus NBRC 15555.</title>
        <authorList>
            <person name="Komaki H."/>
            <person name="Tamura T."/>
        </authorList>
    </citation>
    <scope>NUCLEOTIDE SEQUENCE</scope>
    <source>
        <strain evidence="3">NBRC 15555</strain>
    </source>
</reference>
<dbReference type="InterPro" id="IPR052044">
    <property type="entry name" value="PKS_Associated_Protein"/>
</dbReference>
<keyword evidence="4" id="KW-1185">Reference proteome</keyword>
<dbReference type="PANTHER" id="PTHR36114:SF1">
    <property type="entry name" value="16.7 KDA PROTEIN IN WHIE LOCUS"/>
    <property type="match status" value="1"/>
</dbReference>
<dbReference type="Gene3D" id="2.60.120.10">
    <property type="entry name" value="Jelly Rolls"/>
    <property type="match status" value="1"/>
</dbReference>
<dbReference type="RefSeq" id="WP_203822593.1">
    <property type="nucleotide sequence ID" value="NZ_BAAABP010000012.1"/>
</dbReference>
<dbReference type="InterPro" id="IPR011051">
    <property type="entry name" value="RmlC_Cupin_sf"/>
</dbReference>
<comment type="caution">
    <text evidence="3">The sequence shown here is derived from an EMBL/GenBank/DDBJ whole genome shotgun (WGS) entry which is preliminary data.</text>
</comment>
<feature type="domain" description="Cupin type-2" evidence="2">
    <location>
        <begin position="42"/>
        <end position="109"/>
    </location>
</feature>
<evidence type="ECO:0000256" key="1">
    <source>
        <dbReference type="SAM" id="MobiDB-lite"/>
    </source>
</evidence>
<accession>A0A919JAG7</accession>
<name>A0A919JAG7_9ACTN</name>
<dbReference type="InterPro" id="IPR014710">
    <property type="entry name" value="RmlC-like_jellyroll"/>
</dbReference>
<sequence length="140" mass="14958">MTALPAKKIAFADVASNRKRGGDVRAMLTSKTVGATSGFMGVAVLEPGEFVSEHYHPYSEEFIYVVSGLLVMRIDDEPVHLAPGEGLVVPKNARHRLMNVGDERAEVVFHLGPLAPRPDLGHVDTEPYPAEVANAGGTPA</sequence>